<protein>
    <submittedName>
        <fullName evidence="1">Uncharacterized protein</fullName>
    </submittedName>
</protein>
<accession>A0A518C0T9</accession>
<keyword evidence="2" id="KW-1185">Reference proteome</keyword>
<name>A0A518C0T9_9BACT</name>
<dbReference type="KEGG" id="mcad:Pan265_27210"/>
<organism evidence="1 2">
    <name type="scientific">Mucisphaera calidilacus</name>
    <dbReference type="NCBI Taxonomy" id="2527982"/>
    <lineage>
        <taxon>Bacteria</taxon>
        <taxon>Pseudomonadati</taxon>
        <taxon>Planctomycetota</taxon>
        <taxon>Phycisphaerae</taxon>
        <taxon>Phycisphaerales</taxon>
        <taxon>Phycisphaeraceae</taxon>
        <taxon>Mucisphaera</taxon>
    </lineage>
</organism>
<reference evidence="1 2" key="1">
    <citation type="submission" date="2019-02" db="EMBL/GenBank/DDBJ databases">
        <title>Deep-cultivation of Planctomycetes and their phenomic and genomic characterization uncovers novel biology.</title>
        <authorList>
            <person name="Wiegand S."/>
            <person name="Jogler M."/>
            <person name="Boedeker C."/>
            <person name="Pinto D."/>
            <person name="Vollmers J."/>
            <person name="Rivas-Marin E."/>
            <person name="Kohn T."/>
            <person name="Peeters S.H."/>
            <person name="Heuer A."/>
            <person name="Rast P."/>
            <person name="Oberbeckmann S."/>
            <person name="Bunk B."/>
            <person name="Jeske O."/>
            <person name="Meyerdierks A."/>
            <person name="Storesund J.E."/>
            <person name="Kallscheuer N."/>
            <person name="Luecker S."/>
            <person name="Lage O.M."/>
            <person name="Pohl T."/>
            <person name="Merkel B.J."/>
            <person name="Hornburger P."/>
            <person name="Mueller R.-W."/>
            <person name="Bruemmer F."/>
            <person name="Labrenz M."/>
            <person name="Spormann A.M."/>
            <person name="Op den Camp H."/>
            <person name="Overmann J."/>
            <person name="Amann R."/>
            <person name="Jetten M.S.M."/>
            <person name="Mascher T."/>
            <person name="Medema M.H."/>
            <person name="Devos D.P."/>
            <person name="Kaster A.-K."/>
            <person name="Ovreas L."/>
            <person name="Rohde M."/>
            <person name="Galperin M.Y."/>
            <person name="Jogler C."/>
        </authorList>
    </citation>
    <scope>NUCLEOTIDE SEQUENCE [LARGE SCALE GENOMIC DNA]</scope>
    <source>
        <strain evidence="1 2">Pan265</strain>
    </source>
</reference>
<dbReference type="AlphaFoldDB" id="A0A518C0T9"/>
<gene>
    <name evidence="1" type="ORF">Pan265_27210</name>
</gene>
<proteinExistence type="predicted"/>
<sequence length="217" mass="23579">MSEQDGVSVFDPSADPIAVCLTELKLLKRHTPFGEFWDLRHNELCVASLALDERGAREGKLGVNRTVFPHMRPGMTAGFGGDGYLAYGPENPGGFLVVQMMVFECDRDIRRFGADFEKVASSKAAELGLGMLAANPGYAAAAALVRELAREATAMMKRNRDDHLGSMELSLLRGTDVPYQVNRSYTSANEYVSMTMGVKPLRSSNGQGRMPVVVEGA</sequence>
<evidence type="ECO:0000313" key="1">
    <source>
        <dbReference type="EMBL" id="QDU72845.1"/>
    </source>
</evidence>
<evidence type="ECO:0000313" key="2">
    <source>
        <dbReference type="Proteomes" id="UP000320386"/>
    </source>
</evidence>
<dbReference type="EMBL" id="CP036280">
    <property type="protein sequence ID" value="QDU72845.1"/>
    <property type="molecule type" value="Genomic_DNA"/>
</dbReference>
<dbReference type="Proteomes" id="UP000320386">
    <property type="component" value="Chromosome"/>
</dbReference>
<dbReference type="RefSeq" id="WP_236254461.1">
    <property type="nucleotide sequence ID" value="NZ_CP036280.1"/>
</dbReference>